<sequence length="251" mass="27167">MLKRTPAALAAIAMVCSATVVTRVHAESDLDVLLDSLSFADAPMVGDDSVMDRPAHLVSDVGSEQDAVESLSDRKSPTPIADPAESDQLQPAPLIPEPVRDPLRREPSVAESTSPMLPEPANIPAPIIAADQPPMDYGMIESDADCACGHHGCQNGCASRTACEPAYICKPHEVPVLPNSTLRQYFRSDPCSVHLWDGYALERQQHCDKHHKHIHNRCECNNRGQCESCVLGKRNLAARPHCDAGCDGAHR</sequence>
<keyword evidence="4" id="KW-1185">Reference proteome</keyword>
<accession>M5REH5</accession>
<dbReference type="PATRIC" id="fig|1265738.3.peg.5236"/>
<feature type="compositionally biased region" description="Basic and acidic residues" evidence="1">
    <location>
        <begin position="98"/>
        <end position="108"/>
    </location>
</feature>
<dbReference type="AlphaFoldDB" id="M5REH5"/>
<proteinExistence type="predicted"/>
<evidence type="ECO:0000256" key="2">
    <source>
        <dbReference type="SAM" id="SignalP"/>
    </source>
</evidence>
<dbReference type="OrthoDB" id="285984at2"/>
<feature type="region of interest" description="Disordered" evidence="1">
    <location>
        <begin position="60"/>
        <end position="121"/>
    </location>
</feature>
<comment type="caution">
    <text evidence="3">The sequence shown here is derived from an EMBL/GenBank/DDBJ whole genome shotgun (WGS) entry which is preliminary data.</text>
</comment>
<reference evidence="3 4" key="1">
    <citation type="journal article" date="2013" name="Mar. Genomics">
        <title>Expression of sulfatases in Rhodopirellula baltica and the diversity of sulfatases in the genus Rhodopirellula.</title>
        <authorList>
            <person name="Wegner C.E."/>
            <person name="Richter-Heitmann T."/>
            <person name="Klindworth A."/>
            <person name="Klockow C."/>
            <person name="Richter M."/>
            <person name="Achstetter T."/>
            <person name="Glockner F.O."/>
            <person name="Harder J."/>
        </authorList>
    </citation>
    <scope>NUCLEOTIDE SEQUENCE [LARGE SCALE GENOMIC DNA]</scope>
    <source>
        <strain evidence="3 4">SM1</strain>
    </source>
</reference>
<feature type="chain" id="PRO_5004070573" evidence="2">
    <location>
        <begin position="27"/>
        <end position="251"/>
    </location>
</feature>
<name>M5REH5_9BACT</name>
<protein>
    <submittedName>
        <fullName evidence="3">Secreted protein</fullName>
    </submittedName>
</protein>
<gene>
    <name evidence="3" type="ORF">RMSM_05211</name>
</gene>
<evidence type="ECO:0000313" key="4">
    <source>
        <dbReference type="Proteomes" id="UP000011991"/>
    </source>
</evidence>
<organism evidence="3 4">
    <name type="scientific">Rhodopirellula maiorica SM1</name>
    <dbReference type="NCBI Taxonomy" id="1265738"/>
    <lineage>
        <taxon>Bacteria</taxon>
        <taxon>Pseudomonadati</taxon>
        <taxon>Planctomycetota</taxon>
        <taxon>Planctomycetia</taxon>
        <taxon>Pirellulales</taxon>
        <taxon>Pirellulaceae</taxon>
        <taxon>Novipirellula</taxon>
    </lineage>
</organism>
<evidence type="ECO:0000256" key="1">
    <source>
        <dbReference type="SAM" id="MobiDB-lite"/>
    </source>
</evidence>
<dbReference type="EMBL" id="ANOG01000738">
    <property type="protein sequence ID" value="EMI17858.1"/>
    <property type="molecule type" value="Genomic_DNA"/>
</dbReference>
<feature type="signal peptide" evidence="2">
    <location>
        <begin position="1"/>
        <end position="26"/>
    </location>
</feature>
<dbReference type="Proteomes" id="UP000011991">
    <property type="component" value="Unassembled WGS sequence"/>
</dbReference>
<evidence type="ECO:0000313" key="3">
    <source>
        <dbReference type="EMBL" id="EMI17858.1"/>
    </source>
</evidence>
<dbReference type="RefSeq" id="WP_008702596.1">
    <property type="nucleotide sequence ID" value="NZ_ANOG01000738.1"/>
</dbReference>
<keyword evidence="2" id="KW-0732">Signal</keyword>